<evidence type="ECO:0000256" key="2">
    <source>
        <dbReference type="ARBA" id="ARBA00012224"/>
    </source>
</evidence>
<keyword evidence="8" id="KW-1185">Reference proteome</keyword>
<comment type="caution">
    <text evidence="7">The sequence shown here is derived from an EMBL/GenBank/DDBJ whole genome shotgun (WGS) entry which is preliminary data.</text>
</comment>
<dbReference type="EC" id="4.4.1.13" evidence="2"/>
<evidence type="ECO:0000256" key="4">
    <source>
        <dbReference type="ARBA" id="ARBA00023239"/>
    </source>
</evidence>
<dbReference type="NCBIfam" id="TIGR04350">
    <property type="entry name" value="C_S_lyase_PatB"/>
    <property type="match status" value="1"/>
</dbReference>
<dbReference type="Pfam" id="PF00155">
    <property type="entry name" value="Aminotran_1_2"/>
    <property type="match status" value="1"/>
</dbReference>
<evidence type="ECO:0000259" key="6">
    <source>
        <dbReference type="Pfam" id="PF00155"/>
    </source>
</evidence>
<accession>A0ABT5L663</accession>
<dbReference type="InterPro" id="IPR015421">
    <property type="entry name" value="PyrdxlP-dep_Trfase_major"/>
</dbReference>
<dbReference type="PANTHER" id="PTHR43525">
    <property type="entry name" value="PROTEIN MALY"/>
    <property type="match status" value="1"/>
</dbReference>
<feature type="domain" description="Aminotransferase class I/classII large" evidence="6">
    <location>
        <begin position="46"/>
        <end position="376"/>
    </location>
</feature>
<gene>
    <name evidence="7" type="ORF">OIK42_17385</name>
</gene>
<dbReference type="EMBL" id="JAQQXP010000003">
    <property type="protein sequence ID" value="MDC8832529.1"/>
    <property type="molecule type" value="Genomic_DNA"/>
</dbReference>
<reference evidence="7 8" key="1">
    <citation type="submission" date="2022-10" db="EMBL/GenBank/DDBJ databases">
        <title>Alteromonas sp. chi3 Genome sequencing.</title>
        <authorList>
            <person name="Park S."/>
        </authorList>
    </citation>
    <scope>NUCLEOTIDE SEQUENCE [LARGE SCALE GENOMIC DNA]</scope>
    <source>
        <strain evidence="8">chi3</strain>
    </source>
</reference>
<dbReference type="InterPro" id="IPR027619">
    <property type="entry name" value="C-S_lyase_PatB-like"/>
</dbReference>
<evidence type="ECO:0000256" key="5">
    <source>
        <dbReference type="ARBA" id="ARBA00037974"/>
    </source>
</evidence>
<comment type="similarity">
    <text evidence="5">Belongs to the class-II pyridoxal-phosphate-dependent aminotransferase family. MalY/PatB cystathionine beta-lyase subfamily.</text>
</comment>
<dbReference type="PANTHER" id="PTHR43525:SF1">
    <property type="entry name" value="PROTEIN MALY"/>
    <property type="match status" value="1"/>
</dbReference>
<comment type="cofactor">
    <cofactor evidence="1">
        <name>pyridoxal 5'-phosphate</name>
        <dbReference type="ChEBI" id="CHEBI:597326"/>
    </cofactor>
</comment>
<evidence type="ECO:0000313" key="7">
    <source>
        <dbReference type="EMBL" id="MDC8832529.1"/>
    </source>
</evidence>
<dbReference type="GO" id="GO:0016829">
    <property type="term" value="F:lyase activity"/>
    <property type="evidence" value="ECO:0007669"/>
    <property type="project" value="UniProtKB-KW"/>
</dbReference>
<dbReference type="CDD" id="cd00609">
    <property type="entry name" value="AAT_like"/>
    <property type="match status" value="1"/>
</dbReference>
<dbReference type="Proteomes" id="UP001218788">
    <property type="component" value="Unassembled WGS sequence"/>
</dbReference>
<evidence type="ECO:0000256" key="3">
    <source>
        <dbReference type="ARBA" id="ARBA00022898"/>
    </source>
</evidence>
<keyword evidence="3" id="KW-0663">Pyridoxal phosphate</keyword>
<dbReference type="InterPro" id="IPR015424">
    <property type="entry name" value="PyrdxlP-dep_Trfase"/>
</dbReference>
<dbReference type="InterPro" id="IPR051798">
    <property type="entry name" value="Class-II_PLP-Dep_Aminotrans"/>
</dbReference>
<organism evidence="7 8">
    <name type="scientific">Alteromonas gilva</name>
    <dbReference type="NCBI Taxonomy" id="2987522"/>
    <lineage>
        <taxon>Bacteria</taxon>
        <taxon>Pseudomonadati</taxon>
        <taxon>Pseudomonadota</taxon>
        <taxon>Gammaproteobacteria</taxon>
        <taxon>Alteromonadales</taxon>
        <taxon>Alteromonadaceae</taxon>
        <taxon>Alteromonas/Salinimonas group</taxon>
        <taxon>Alteromonas</taxon>
    </lineage>
</organism>
<proteinExistence type="inferred from homology"/>
<dbReference type="InterPro" id="IPR015422">
    <property type="entry name" value="PyrdxlP-dep_Trfase_small"/>
</dbReference>
<protein>
    <recommendedName>
        <fullName evidence="2">cysteine-S-conjugate beta-lyase</fullName>
        <ecNumber evidence="2">4.4.1.13</ecNumber>
    </recommendedName>
</protein>
<keyword evidence="4 7" id="KW-0456">Lyase</keyword>
<evidence type="ECO:0000256" key="1">
    <source>
        <dbReference type="ARBA" id="ARBA00001933"/>
    </source>
</evidence>
<dbReference type="Gene3D" id="3.40.640.10">
    <property type="entry name" value="Type I PLP-dependent aspartate aminotransferase-like (Major domain)"/>
    <property type="match status" value="1"/>
</dbReference>
<sequence length="378" mass="41720">MLSQFDSTPDRSEFWSFKWQKYAGREDIIPCWVADTEYQCAAPILEALRKQTDYGVLGYSLPAQHEPANTAVQRWLKDKHDWTVNSDWIVWNPGVVPAFNVAIKAYAKAGDKVLVQSPNYPPLLAAPGLNQCERVDIPTILEGERWTIDFDALETAAADPACSLMILCNPMNPVGSVMSQAEIDKISDICVRHNVALCSDEIHCDLILDEHAKHIPAGRVEQLAERSVTLMAASKTFNVAGLGTSFAIIPDATMRRQFIQAAAGIVPWANVMGLVATAAAFTRCDDWLAEQITYLRSNRDYLIERINAIDGLRVVPSAATFLAWVDASGLGVSDVQKWCEERGVGPSPGRDFGAPAFFRINFGCSRAMLTDILDRLSQ</sequence>
<evidence type="ECO:0000313" key="8">
    <source>
        <dbReference type="Proteomes" id="UP001218788"/>
    </source>
</evidence>
<dbReference type="RefSeq" id="WP_273642665.1">
    <property type="nucleotide sequence ID" value="NZ_JAQQXP010000003.1"/>
</dbReference>
<dbReference type="SUPFAM" id="SSF53383">
    <property type="entry name" value="PLP-dependent transferases"/>
    <property type="match status" value="1"/>
</dbReference>
<dbReference type="InterPro" id="IPR004839">
    <property type="entry name" value="Aminotransferase_I/II_large"/>
</dbReference>
<dbReference type="Gene3D" id="3.90.1150.10">
    <property type="entry name" value="Aspartate Aminotransferase, domain 1"/>
    <property type="match status" value="1"/>
</dbReference>
<name>A0ABT5L663_9ALTE</name>